<gene>
    <name evidence="2" type="ORF">MNBD_GAMMA06-174</name>
</gene>
<dbReference type="InterPro" id="IPR016087">
    <property type="entry name" value="Chalcone_isomerase"/>
</dbReference>
<feature type="domain" description="Chalcone isomerase" evidence="1">
    <location>
        <begin position="29"/>
        <end position="196"/>
    </location>
</feature>
<protein>
    <submittedName>
        <fullName evidence="2">FIG026291: Hypothetical periplasmic protein</fullName>
    </submittedName>
</protein>
<name>A0A3B0WP17_9ZZZZ</name>
<proteinExistence type="predicted"/>
<sequence>MFTKKLIHRFSATLFLLFSITLFSTAVSARQLNDVTLPDSVTLDGTNVALQLNGMGYRTKFIFDIYVGALYTELKIKSRDAAQKLKGPKRVVMHMVYDKVEREKITNGWNEGFDENNGDEQLKQLQARLKTFNTFFPDLKKGDVLFFDFIPATGTRVTINGKVKGVIEGADFYSALLDVWLGKKPADDDLKEAMLGVEEKLPDY</sequence>
<dbReference type="PANTHER" id="PTHR47698">
    <property type="entry name" value="FATTY-ACID-BINDING PROTEIN 3, CHLOROPLASTIC"/>
    <property type="match status" value="1"/>
</dbReference>
<accession>A0A3B0WP17</accession>
<dbReference type="AlphaFoldDB" id="A0A3B0WP17"/>
<dbReference type="PANTHER" id="PTHR47698:SF2">
    <property type="entry name" value="FATTY-ACID-BINDING PROTEIN 3, CHLOROPLASTIC"/>
    <property type="match status" value="1"/>
</dbReference>
<dbReference type="GO" id="GO:0016872">
    <property type="term" value="F:intramolecular lyase activity"/>
    <property type="evidence" value="ECO:0007669"/>
    <property type="project" value="InterPro"/>
</dbReference>
<dbReference type="InterPro" id="IPR036298">
    <property type="entry name" value="Chalcone_isomerase_sf"/>
</dbReference>
<dbReference type="InterPro" id="IPR016088">
    <property type="entry name" value="Chalcone_isomerase_3-sand"/>
</dbReference>
<dbReference type="Pfam" id="PF16036">
    <property type="entry name" value="Chalcone_3"/>
    <property type="match status" value="1"/>
</dbReference>
<dbReference type="SUPFAM" id="SSF54626">
    <property type="entry name" value="Chalcone isomerase"/>
    <property type="match status" value="1"/>
</dbReference>
<organism evidence="2">
    <name type="scientific">hydrothermal vent metagenome</name>
    <dbReference type="NCBI Taxonomy" id="652676"/>
    <lineage>
        <taxon>unclassified sequences</taxon>
        <taxon>metagenomes</taxon>
        <taxon>ecological metagenomes</taxon>
    </lineage>
</organism>
<reference evidence="2" key="1">
    <citation type="submission" date="2018-06" db="EMBL/GenBank/DDBJ databases">
        <authorList>
            <person name="Zhirakovskaya E."/>
        </authorList>
    </citation>
    <scope>NUCLEOTIDE SEQUENCE</scope>
</reference>
<dbReference type="EMBL" id="UOFD01000053">
    <property type="protein sequence ID" value="VAW52892.1"/>
    <property type="molecule type" value="Genomic_DNA"/>
</dbReference>
<evidence type="ECO:0000313" key="2">
    <source>
        <dbReference type="EMBL" id="VAW52892.1"/>
    </source>
</evidence>
<dbReference type="Gene3D" id="3.50.70.10">
    <property type="match status" value="1"/>
</dbReference>
<evidence type="ECO:0000259" key="1">
    <source>
        <dbReference type="Pfam" id="PF16036"/>
    </source>
</evidence>